<organism evidence="1 2">
    <name type="scientific">Datura stramonium</name>
    <name type="common">Jimsonweed</name>
    <name type="synonym">Common thornapple</name>
    <dbReference type="NCBI Taxonomy" id="4076"/>
    <lineage>
        <taxon>Eukaryota</taxon>
        <taxon>Viridiplantae</taxon>
        <taxon>Streptophyta</taxon>
        <taxon>Embryophyta</taxon>
        <taxon>Tracheophyta</taxon>
        <taxon>Spermatophyta</taxon>
        <taxon>Magnoliopsida</taxon>
        <taxon>eudicotyledons</taxon>
        <taxon>Gunneridae</taxon>
        <taxon>Pentapetalae</taxon>
        <taxon>asterids</taxon>
        <taxon>lamiids</taxon>
        <taxon>Solanales</taxon>
        <taxon>Solanaceae</taxon>
        <taxon>Solanoideae</taxon>
        <taxon>Datureae</taxon>
        <taxon>Datura</taxon>
    </lineage>
</organism>
<dbReference type="Gene3D" id="3.50.50.60">
    <property type="entry name" value="FAD/NAD(P)-binding domain"/>
    <property type="match status" value="1"/>
</dbReference>
<dbReference type="Pfam" id="PF13450">
    <property type="entry name" value="NAD_binding_8"/>
    <property type="match status" value="1"/>
</dbReference>
<dbReference type="EMBL" id="JACEIK010001479">
    <property type="protein sequence ID" value="MCD7469744.1"/>
    <property type="molecule type" value="Genomic_DNA"/>
</dbReference>
<proteinExistence type="predicted"/>
<gene>
    <name evidence="1" type="ORF">HAX54_008925</name>
</gene>
<dbReference type="PANTHER" id="PTHR42923">
    <property type="entry name" value="PROTOPORPHYRINOGEN OXIDASE"/>
    <property type="match status" value="1"/>
</dbReference>
<dbReference type="PANTHER" id="PTHR42923:SF17">
    <property type="entry name" value="AMINE OXIDASE DOMAIN-CONTAINING PROTEIN"/>
    <property type="match status" value="1"/>
</dbReference>
<accession>A0ABS8TFP4</accession>
<protein>
    <recommendedName>
        <fullName evidence="3">Amine oxidase domain-containing protein</fullName>
    </recommendedName>
</protein>
<dbReference type="Proteomes" id="UP000823775">
    <property type="component" value="Unassembled WGS sequence"/>
</dbReference>
<dbReference type="SUPFAM" id="SSF51905">
    <property type="entry name" value="FAD/NAD(P)-binding domain"/>
    <property type="match status" value="1"/>
</dbReference>
<evidence type="ECO:0000313" key="1">
    <source>
        <dbReference type="EMBL" id="MCD7469744.1"/>
    </source>
</evidence>
<evidence type="ECO:0000313" key="2">
    <source>
        <dbReference type="Proteomes" id="UP000823775"/>
    </source>
</evidence>
<sequence>MKVAVVGAGLSGLVSAYELAKAGVKVVIYEKEDYLGGHVTKTLTVDGVDLALGFMIFDRSQHSSSVMWEENAGNLEDLGHRSSANATDKHTLQMNSFGVKFAIRGKS</sequence>
<name>A0ABS8TFP4_DATST</name>
<evidence type="ECO:0008006" key="3">
    <source>
        <dbReference type="Google" id="ProtNLM"/>
    </source>
</evidence>
<keyword evidence="2" id="KW-1185">Reference proteome</keyword>
<reference evidence="1 2" key="1">
    <citation type="journal article" date="2021" name="BMC Genomics">
        <title>Datura genome reveals duplications of psychoactive alkaloid biosynthetic genes and high mutation rate following tissue culture.</title>
        <authorList>
            <person name="Rajewski A."/>
            <person name="Carter-House D."/>
            <person name="Stajich J."/>
            <person name="Litt A."/>
        </authorList>
    </citation>
    <scope>NUCLEOTIDE SEQUENCE [LARGE SCALE GENOMIC DNA]</scope>
    <source>
        <strain evidence="1">AR-01</strain>
    </source>
</reference>
<dbReference type="InterPro" id="IPR036188">
    <property type="entry name" value="FAD/NAD-bd_sf"/>
</dbReference>
<dbReference type="PRINTS" id="PR00419">
    <property type="entry name" value="ADXRDTASE"/>
</dbReference>
<comment type="caution">
    <text evidence="1">The sequence shown here is derived from an EMBL/GenBank/DDBJ whole genome shotgun (WGS) entry which is preliminary data.</text>
</comment>
<dbReference type="InterPro" id="IPR050464">
    <property type="entry name" value="Zeta_carotene_desat/Oxidored"/>
</dbReference>